<dbReference type="Proteomes" id="UP000036681">
    <property type="component" value="Unplaced"/>
</dbReference>
<name>A0A0M3IWK4_ASCLU</name>
<dbReference type="WBParaSite" id="ALUE_0002313201-mRNA-1">
    <property type="protein sequence ID" value="ALUE_0002313201-mRNA-1"/>
    <property type="gene ID" value="ALUE_0002313201"/>
</dbReference>
<sequence>MPTYRATTTTSAFIAAAYDSRRSYLCTAARQEKCAEAKWSTEIDKLDGDSQRENRRYYLGKNRRRKTISTGSVFLFITLSQSDISSKGCLQRVANLMSQFFMFYAE</sequence>
<evidence type="ECO:0000313" key="1">
    <source>
        <dbReference type="Proteomes" id="UP000036681"/>
    </source>
</evidence>
<proteinExistence type="predicted"/>
<protein>
    <submittedName>
        <fullName evidence="2">Secreted protein</fullName>
    </submittedName>
</protein>
<dbReference type="AlphaFoldDB" id="A0A0M3IWK4"/>
<evidence type="ECO:0000313" key="2">
    <source>
        <dbReference type="WBParaSite" id="ALUE_0002313201-mRNA-1"/>
    </source>
</evidence>
<reference evidence="2" key="1">
    <citation type="submission" date="2017-02" db="UniProtKB">
        <authorList>
            <consortium name="WormBaseParasite"/>
        </authorList>
    </citation>
    <scope>IDENTIFICATION</scope>
</reference>
<keyword evidence="1" id="KW-1185">Reference proteome</keyword>
<organism evidence="1 2">
    <name type="scientific">Ascaris lumbricoides</name>
    <name type="common">Giant roundworm</name>
    <dbReference type="NCBI Taxonomy" id="6252"/>
    <lineage>
        <taxon>Eukaryota</taxon>
        <taxon>Metazoa</taxon>
        <taxon>Ecdysozoa</taxon>
        <taxon>Nematoda</taxon>
        <taxon>Chromadorea</taxon>
        <taxon>Rhabditida</taxon>
        <taxon>Spirurina</taxon>
        <taxon>Ascaridomorpha</taxon>
        <taxon>Ascaridoidea</taxon>
        <taxon>Ascarididae</taxon>
        <taxon>Ascaris</taxon>
    </lineage>
</organism>
<accession>A0A0M3IWK4</accession>